<comment type="caution">
    <text evidence="2">The sequence shown here is derived from an EMBL/GenBank/DDBJ whole genome shotgun (WGS) entry which is preliminary data.</text>
</comment>
<accession>A0AAE1X0H4</accession>
<dbReference type="EMBL" id="JACGWL010000005">
    <property type="protein sequence ID" value="KAK4402998.1"/>
    <property type="molecule type" value="Genomic_DNA"/>
</dbReference>
<organism evidence="2 3">
    <name type="scientific">Sesamum angolense</name>
    <dbReference type="NCBI Taxonomy" id="2727404"/>
    <lineage>
        <taxon>Eukaryota</taxon>
        <taxon>Viridiplantae</taxon>
        <taxon>Streptophyta</taxon>
        <taxon>Embryophyta</taxon>
        <taxon>Tracheophyta</taxon>
        <taxon>Spermatophyta</taxon>
        <taxon>Magnoliopsida</taxon>
        <taxon>eudicotyledons</taxon>
        <taxon>Gunneridae</taxon>
        <taxon>Pentapetalae</taxon>
        <taxon>asterids</taxon>
        <taxon>lamiids</taxon>
        <taxon>Lamiales</taxon>
        <taxon>Pedaliaceae</taxon>
        <taxon>Sesamum</taxon>
    </lineage>
</organism>
<evidence type="ECO:0000313" key="3">
    <source>
        <dbReference type="Proteomes" id="UP001289374"/>
    </source>
</evidence>
<name>A0AAE1X0H4_9LAMI</name>
<feature type="domain" description="Transposase-associated" evidence="1">
    <location>
        <begin position="11"/>
        <end position="63"/>
    </location>
</feature>
<dbReference type="PANTHER" id="PTHR10775:SF182">
    <property type="entry name" value="TRANSPOSON, EN_SPM-LIKE, TRANSPOSASE-ASSOCIATED DOMAIN PROTEIN-RELATED"/>
    <property type="match status" value="1"/>
</dbReference>
<dbReference type="AlphaFoldDB" id="A0AAE1X0H4"/>
<reference evidence="2" key="1">
    <citation type="submission" date="2020-06" db="EMBL/GenBank/DDBJ databases">
        <authorList>
            <person name="Li T."/>
            <person name="Hu X."/>
            <person name="Zhang T."/>
            <person name="Song X."/>
            <person name="Zhang H."/>
            <person name="Dai N."/>
            <person name="Sheng W."/>
            <person name="Hou X."/>
            <person name="Wei L."/>
        </authorList>
    </citation>
    <scope>NUCLEOTIDE SEQUENCE</scope>
    <source>
        <strain evidence="2">K16</strain>
        <tissue evidence="2">Leaf</tissue>
    </source>
</reference>
<reference evidence="2" key="2">
    <citation type="journal article" date="2024" name="Plant">
        <title>Genomic evolution and insights into agronomic trait innovations of Sesamum species.</title>
        <authorList>
            <person name="Miao H."/>
            <person name="Wang L."/>
            <person name="Qu L."/>
            <person name="Liu H."/>
            <person name="Sun Y."/>
            <person name="Le M."/>
            <person name="Wang Q."/>
            <person name="Wei S."/>
            <person name="Zheng Y."/>
            <person name="Lin W."/>
            <person name="Duan Y."/>
            <person name="Cao H."/>
            <person name="Xiong S."/>
            <person name="Wang X."/>
            <person name="Wei L."/>
            <person name="Li C."/>
            <person name="Ma Q."/>
            <person name="Ju M."/>
            <person name="Zhao R."/>
            <person name="Li G."/>
            <person name="Mu C."/>
            <person name="Tian Q."/>
            <person name="Mei H."/>
            <person name="Zhang T."/>
            <person name="Gao T."/>
            <person name="Zhang H."/>
        </authorList>
    </citation>
    <scope>NUCLEOTIDE SEQUENCE</scope>
    <source>
        <strain evidence="2">K16</strain>
    </source>
</reference>
<dbReference type="Pfam" id="PF02992">
    <property type="entry name" value="Transposase_21"/>
    <property type="match status" value="1"/>
</dbReference>
<proteinExistence type="predicted"/>
<dbReference type="PANTHER" id="PTHR10775">
    <property type="entry name" value="OS08G0208400 PROTEIN"/>
    <property type="match status" value="1"/>
</dbReference>
<evidence type="ECO:0000313" key="2">
    <source>
        <dbReference type="EMBL" id="KAK4402998.1"/>
    </source>
</evidence>
<evidence type="ECO:0000259" key="1">
    <source>
        <dbReference type="Pfam" id="PF13963"/>
    </source>
</evidence>
<keyword evidence="3" id="KW-1185">Reference proteome</keyword>
<dbReference type="InterPro" id="IPR029480">
    <property type="entry name" value="Transpos_assoc"/>
</dbReference>
<dbReference type="InterPro" id="IPR004242">
    <property type="entry name" value="Transposase_21"/>
</dbReference>
<dbReference type="Proteomes" id="UP001289374">
    <property type="component" value="Unassembled WGS sequence"/>
</dbReference>
<gene>
    <name evidence="2" type="ORF">Sango_1040500</name>
</gene>
<dbReference type="Pfam" id="PF13963">
    <property type="entry name" value="Transpos_assoc"/>
    <property type="match status" value="1"/>
</dbReference>
<protein>
    <recommendedName>
        <fullName evidence="1">Transposase-associated domain-containing protein</fullName>
    </recommendedName>
</protein>
<sequence length="304" mass="35250">MYNKNLSGRAGLTPEFEDGVKTFIEWAKVQSRHMDGDKIRCPCRKYKNTKFGTPDEVGHHLLSEEPTSAGHVEGNYPQWGDKQHMDWAQRMVFYAVGASYFVSSHECVPDDEGDYYSMKKLVKNLGLPVEKIHACTSLLEGETTSEQVPYDVLRYLPPTPHLQRLYSLRATAEHMMWHATHQTEEGSMCHPSEVEAWKHFVQMYPDFAEEPRNVRLGLCTNDFAPHGQDLKIICNRLELEFDERRPNVMPKAVYTLGKEQKRRVCEWIRGLKFPDGYASNLARWVDMTKLRMHGMKSHDCHVFK</sequence>